<dbReference type="Pfam" id="PF23230">
    <property type="entry name" value="zf-C2H2_13"/>
    <property type="match status" value="1"/>
</dbReference>
<proteinExistence type="predicted"/>
<dbReference type="GO" id="GO:0043022">
    <property type="term" value="F:ribosome binding"/>
    <property type="evidence" value="ECO:0007669"/>
    <property type="project" value="TreeGrafter"/>
</dbReference>
<dbReference type="SMART" id="SM00355">
    <property type="entry name" value="ZnF_C2H2"/>
    <property type="match status" value="4"/>
</dbReference>
<gene>
    <name evidence="3" type="ORF">AMS68_005626</name>
</gene>
<protein>
    <recommendedName>
        <fullName evidence="2">C2H2-type domain-containing protein</fullName>
    </recommendedName>
</protein>
<dbReference type="EMBL" id="CP051142">
    <property type="protein sequence ID" value="QIX00109.1"/>
    <property type="molecule type" value="Genomic_DNA"/>
</dbReference>
<feature type="region of interest" description="Disordered" evidence="1">
    <location>
        <begin position="229"/>
        <end position="312"/>
    </location>
</feature>
<dbReference type="PANTHER" id="PTHR22938:SF0">
    <property type="entry name" value="E3 UBIQUITIN-PROTEIN LIGASE ZNF598"/>
    <property type="match status" value="1"/>
</dbReference>
<feature type="domain" description="C2H2-type" evidence="2">
    <location>
        <begin position="123"/>
        <end position="144"/>
    </location>
</feature>
<dbReference type="GO" id="GO:0061630">
    <property type="term" value="F:ubiquitin protein ligase activity"/>
    <property type="evidence" value="ECO:0007669"/>
    <property type="project" value="InterPro"/>
</dbReference>
<evidence type="ECO:0000259" key="2">
    <source>
        <dbReference type="PROSITE" id="PS00028"/>
    </source>
</evidence>
<dbReference type="InterPro" id="IPR057634">
    <property type="entry name" value="PAH_ZNF598/HEL2"/>
</dbReference>
<feature type="compositionally biased region" description="Polar residues" evidence="1">
    <location>
        <begin position="277"/>
        <end position="301"/>
    </location>
</feature>
<keyword evidence="4" id="KW-1185">Reference proteome</keyword>
<dbReference type="Proteomes" id="UP000503462">
    <property type="component" value="Chromosome 4"/>
</dbReference>
<dbReference type="Pfam" id="PF23202">
    <property type="entry name" value="PAH_ZNF598"/>
    <property type="match status" value="1"/>
</dbReference>
<evidence type="ECO:0000313" key="3">
    <source>
        <dbReference type="EMBL" id="QIX00109.1"/>
    </source>
</evidence>
<feature type="compositionally biased region" description="Basic and acidic residues" evidence="1">
    <location>
        <begin position="264"/>
        <end position="275"/>
    </location>
</feature>
<dbReference type="PANTHER" id="PTHR22938">
    <property type="entry name" value="ZINC FINGER PROTEIN 598"/>
    <property type="match status" value="1"/>
</dbReference>
<dbReference type="OrthoDB" id="3838338at2759"/>
<accession>A0A6H0XZR4</accession>
<evidence type="ECO:0000256" key="1">
    <source>
        <dbReference type="SAM" id="MobiDB-lite"/>
    </source>
</evidence>
<feature type="compositionally biased region" description="Low complexity" evidence="1">
    <location>
        <begin position="497"/>
        <end position="525"/>
    </location>
</feature>
<reference evidence="3 4" key="1">
    <citation type="journal article" date="2016" name="Sci. Rep.">
        <title>Peltaster fructicola genome reveals evolution from an invasive phytopathogen to an ectophytic parasite.</title>
        <authorList>
            <person name="Xu C."/>
            <person name="Chen H."/>
            <person name="Gleason M.L."/>
            <person name="Xu J.R."/>
            <person name="Liu H."/>
            <person name="Zhang R."/>
            <person name="Sun G."/>
        </authorList>
    </citation>
    <scope>NUCLEOTIDE SEQUENCE [LARGE SCALE GENOMIC DNA]</scope>
    <source>
        <strain evidence="3 4">LNHT1506</strain>
    </source>
</reference>
<dbReference type="GO" id="GO:0016567">
    <property type="term" value="P:protein ubiquitination"/>
    <property type="evidence" value="ECO:0007669"/>
    <property type="project" value="TreeGrafter"/>
</dbReference>
<feature type="region of interest" description="Disordered" evidence="1">
    <location>
        <begin position="564"/>
        <end position="598"/>
    </location>
</feature>
<feature type="compositionally biased region" description="Polar residues" evidence="1">
    <location>
        <begin position="564"/>
        <end position="574"/>
    </location>
</feature>
<dbReference type="InterPro" id="IPR013087">
    <property type="entry name" value="Znf_C2H2_type"/>
</dbReference>
<dbReference type="AlphaFoldDB" id="A0A6H0XZR4"/>
<dbReference type="InterPro" id="IPR056437">
    <property type="entry name" value="Znf-C2H2_ZNF598/HEL2"/>
</dbReference>
<evidence type="ECO:0000313" key="4">
    <source>
        <dbReference type="Proteomes" id="UP000503462"/>
    </source>
</evidence>
<dbReference type="PROSITE" id="PS00028">
    <property type="entry name" value="ZINC_FINGER_C2H2_1"/>
    <property type="match status" value="1"/>
</dbReference>
<sequence>MVIFTDDGEKRYEDYAMDDMARTDNNLGIAFEKDAIWEDTIVLLRYNCPDPSCDVACLGWPDLHRHVKTVHHKVMCDLCTRNKKVFTHEHELFTPQDLKRHERHGDDNPGAVDQSGFKGHPECGFCRQRFYGDDELYTHCRDKHERCHLCDRRTGGNNPRYFVDYNSLEAHFGKEHYPCLDSECQEKKFVVFDSEMDLKAHQLEAHPNGLSKDARRDARRVDISAFNYRSDYQEERAQRGGRRGGRGRDPNATGLPPASAGHMTRAELAHQRAREIQSAQSVSSRTFGGQLTQPDPPSQTVHRPPQSPRVQPAELPLISQPAELTPQEQARRLRHTAVTERAAQLLRNDQTKLTEFRDRVSAFKNGNITAPALIETFFSLFDTSSTDLGKLIRELAEIFELPEKRSALLGAWNDWKAINEDYPSLPGPSGASTSAGILGEGIGGSRILKLKSSTAQSSKSAAGKGHTWAATGRAKPAGPAFPSLPSKGAAPSSSGWLALRPSASATTSARSSAAPSRTASSQNLPRADAFPALPAAAKPTSTVFSPGYRGAGVLRVNSSSAVNAWQPGGVTSPSEPEPEDEQVKKKGRKGKQVLVQWG</sequence>
<name>A0A6H0XZR4_9PEZI</name>
<dbReference type="InterPro" id="IPR044288">
    <property type="entry name" value="ZNF598/HEL2"/>
</dbReference>
<dbReference type="GO" id="GO:0072344">
    <property type="term" value="P:rescue of stalled ribosome"/>
    <property type="evidence" value="ECO:0007669"/>
    <property type="project" value="InterPro"/>
</dbReference>
<feature type="region of interest" description="Disordered" evidence="1">
    <location>
        <begin position="455"/>
        <end position="525"/>
    </location>
</feature>
<organism evidence="3 4">
    <name type="scientific">Peltaster fructicola</name>
    <dbReference type="NCBI Taxonomy" id="286661"/>
    <lineage>
        <taxon>Eukaryota</taxon>
        <taxon>Fungi</taxon>
        <taxon>Dikarya</taxon>
        <taxon>Ascomycota</taxon>
        <taxon>Pezizomycotina</taxon>
        <taxon>Dothideomycetes</taxon>
        <taxon>Dothideomycetes incertae sedis</taxon>
        <taxon>Peltaster</taxon>
    </lineage>
</organism>